<protein>
    <submittedName>
        <fullName evidence="1">Uncharacterized protein</fullName>
    </submittedName>
</protein>
<organism evidence="1 2">
    <name type="scientific">Jaapia argillacea MUCL 33604</name>
    <dbReference type="NCBI Taxonomy" id="933084"/>
    <lineage>
        <taxon>Eukaryota</taxon>
        <taxon>Fungi</taxon>
        <taxon>Dikarya</taxon>
        <taxon>Basidiomycota</taxon>
        <taxon>Agaricomycotina</taxon>
        <taxon>Agaricomycetes</taxon>
        <taxon>Agaricomycetidae</taxon>
        <taxon>Jaapiales</taxon>
        <taxon>Jaapiaceae</taxon>
        <taxon>Jaapia</taxon>
    </lineage>
</organism>
<dbReference type="HOGENOM" id="CLU_2456137_0_0_1"/>
<feature type="non-terminal residue" evidence="1">
    <location>
        <position position="1"/>
    </location>
</feature>
<accession>A0A067Q8Y7</accession>
<dbReference type="InParanoid" id="A0A067Q8Y7"/>
<dbReference type="OrthoDB" id="3256283at2759"/>
<evidence type="ECO:0000313" key="2">
    <source>
        <dbReference type="Proteomes" id="UP000027265"/>
    </source>
</evidence>
<evidence type="ECO:0000313" key="1">
    <source>
        <dbReference type="EMBL" id="KDQ59947.1"/>
    </source>
</evidence>
<sequence length="79" mass="9096">SVKSSSGTFKFKRIWVKVGEGGVDQTLDELFEGHFSLKVTWEEKYWRENGIDVIQKFDFAFWGARALRGEDGREIGLLP</sequence>
<reference evidence="2" key="1">
    <citation type="journal article" date="2014" name="Proc. Natl. Acad. Sci. U.S.A.">
        <title>Extensive sampling of basidiomycete genomes demonstrates inadequacy of the white-rot/brown-rot paradigm for wood decay fungi.</title>
        <authorList>
            <person name="Riley R."/>
            <person name="Salamov A.A."/>
            <person name="Brown D.W."/>
            <person name="Nagy L.G."/>
            <person name="Floudas D."/>
            <person name="Held B.W."/>
            <person name="Levasseur A."/>
            <person name="Lombard V."/>
            <person name="Morin E."/>
            <person name="Otillar R."/>
            <person name="Lindquist E.A."/>
            <person name="Sun H."/>
            <person name="LaButti K.M."/>
            <person name="Schmutz J."/>
            <person name="Jabbour D."/>
            <person name="Luo H."/>
            <person name="Baker S.E."/>
            <person name="Pisabarro A.G."/>
            <person name="Walton J.D."/>
            <person name="Blanchette R.A."/>
            <person name="Henrissat B."/>
            <person name="Martin F."/>
            <person name="Cullen D."/>
            <person name="Hibbett D.S."/>
            <person name="Grigoriev I.V."/>
        </authorList>
    </citation>
    <scope>NUCLEOTIDE SEQUENCE [LARGE SCALE GENOMIC DNA]</scope>
    <source>
        <strain evidence="2">MUCL 33604</strain>
    </source>
</reference>
<dbReference type="Proteomes" id="UP000027265">
    <property type="component" value="Unassembled WGS sequence"/>
</dbReference>
<dbReference type="EMBL" id="KL197715">
    <property type="protein sequence ID" value="KDQ59947.1"/>
    <property type="molecule type" value="Genomic_DNA"/>
</dbReference>
<dbReference type="AlphaFoldDB" id="A0A067Q8Y7"/>
<proteinExistence type="predicted"/>
<keyword evidence="2" id="KW-1185">Reference proteome</keyword>
<gene>
    <name evidence="1" type="ORF">JAAARDRAFT_175481</name>
</gene>
<name>A0A067Q8Y7_9AGAM</name>